<dbReference type="RefSeq" id="WP_047876329.1">
    <property type="nucleotide sequence ID" value="NZ_BMYC01000029.1"/>
</dbReference>
<sequence length="98" mass="11080">MNRIVIMKSPSQKLAYVATNKKYLDMSVSDIAEDWEKNYQNAQPKQIKNKSAILAMARAVDFSVELGDLIEPVIQEQNKARKAMIARLAQAGWTVLNQ</sequence>
<gene>
    <name evidence="1" type="ORF">ABT58_20605</name>
</gene>
<organism evidence="1 2">
    <name type="scientific">Photobacterium aphoticum</name>
    <dbReference type="NCBI Taxonomy" id="754436"/>
    <lineage>
        <taxon>Bacteria</taxon>
        <taxon>Pseudomonadati</taxon>
        <taxon>Pseudomonadota</taxon>
        <taxon>Gammaproteobacteria</taxon>
        <taxon>Vibrionales</taxon>
        <taxon>Vibrionaceae</taxon>
        <taxon>Photobacterium</taxon>
    </lineage>
</organism>
<proteinExistence type="predicted"/>
<dbReference type="AlphaFoldDB" id="A0A0J1GGH8"/>
<evidence type="ECO:0000313" key="2">
    <source>
        <dbReference type="Proteomes" id="UP000036426"/>
    </source>
</evidence>
<dbReference type="PATRIC" id="fig|754436.4.peg.4340"/>
<keyword evidence="2" id="KW-1185">Reference proteome</keyword>
<protein>
    <submittedName>
        <fullName evidence="1">Uncharacterized protein</fullName>
    </submittedName>
</protein>
<accession>A0A0J1GGH8</accession>
<name>A0A0J1GGH8_9GAMM</name>
<reference evidence="1 2" key="1">
    <citation type="submission" date="2015-05" db="EMBL/GenBank/DDBJ databases">
        <title>Photobacterium galathea sp. nov.</title>
        <authorList>
            <person name="Machado H."/>
            <person name="Gram L."/>
        </authorList>
    </citation>
    <scope>NUCLEOTIDE SEQUENCE [LARGE SCALE GENOMIC DNA]</scope>
    <source>
        <strain evidence="1 2">DSM 25995</strain>
    </source>
</reference>
<comment type="caution">
    <text evidence="1">The sequence shown here is derived from an EMBL/GenBank/DDBJ whole genome shotgun (WGS) entry which is preliminary data.</text>
</comment>
<dbReference type="EMBL" id="LDOV01000042">
    <property type="protein sequence ID" value="KLU98822.1"/>
    <property type="molecule type" value="Genomic_DNA"/>
</dbReference>
<dbReference type="Proteomes" id="UP000036426">
    <property type="component" value="Unassembled WGS sequence"/>
</dbReference>
<evidence type="ECO:0000313" key="1">
    <source>
        <dbReference type="EMBL" id="KLU98822.1"/>
    </source>
</evidence>